<organism evidence="2 3">
    <name type="scientific">Xenoophorus captivus</name>
    <dbReference type="NCBI Taxonomy" id="1517983"/>
    <lineage>
        <taxon>Eukaryota</taxon>
        <taxon>Metazoa</taxon>
        <taxon>Chordata</taxon>
        <taxon>Craniata</taxon>
        <taxon>Vertebrata</taxon>
        <taxon>Euteleostomi</taxon>
        <taxon>Actinopterygii</taxon>
        <taxon>Neopterygii</taxon>
        <taxon>Teleostei</taxon>
        <taxon>Neoteleostei</taxon>
        <taxon>Acanthomorphata</taxon>
        <taxon>Ovalentaria</taxon>
        <taxon>Atherinomorphae</taxon>
        <taxon>Cyprinodontiformes</taxon>
        <taxon>Goodeidae</taxon>
        <taxon>Xenoophorus</taxon>
    </lineage>
</organism>
<comment type="caution">
    <text evidence="2">The sequence shown here is derived from an EMBL/GenBank/DDBJ whole genome shotgun (WGS) entry which is preliminary data.</text>
</comment>
<reference evidence="2 3" key="1">
    <citation type="submission" date="2021-06" db="EMBL/GenBank/DDBJ databases">
        <authorList>
            <person name="Palmer J.M."/>
        </authorList>
    </citation>
    <scope>NUCLEOTIDE SEQUENCE [LARGE SCALE GENOMIC DNA]</scope>
    <source>
        <strain evidence="2 3">XC_2019</strain>
        <tissue evidence="2">Muscle</tissue>
    </source>
</reference>
<feature type="non-terminal residue" evidence="2">
    <location>
        <position position="1"/>
    </location>
</feature>
<evidence type="ECO:0000313" key="2">
    <source>
        <dbReference type="EMBL" id="MEQ2200872.1"/>
    </source>
</evidence>
<keyword evidence="3" id="KW-1185">Reference proteome</keyword>
<gene>
    <name evidence="2" type="ORF">XENOCAPTIV_004237</name>
</gene>
<dbReference type="EMBL" id="JAHRIN010026651">
    <property type="protein sequence ID" value="MEQ2200872.1"/>
    <property type="molecule type" value="Genomic_DNA"/>
</dbReference>
<evidence type="ECO:0000313" key="3">
    <source>
        <dbReference type="Proteomes" id="UP001434883"/>
    </source>
</evidence>
<accession>A0ABV0QZY2</accession>
<sequence>HEPPEWPASSWQGHARDVVEAYNSPASQRRPRGPGSHQGLQQLPASSLQEAWLQKLLQHLPTICNTPPLQHTV</sequence>
<evidence type="ECO:0000256" key="1">
    <source>
        <dbReference type="SAM" id="MobiDB-lite"/>
    </source>
</evidence>
<dbReference type="Proteomes" id="UP001434883">
    <property type="component" value="Unassembled WGS sequence"/>
</dbReference>
<protein>
    <submittedName>
        <fullName evidence="2">Uncharacterized protein</fullName>
    </submittedName>
</protein>
<feature type="region of interest" description="Disordered" evidence="1">
    <location>
        <begin position="23"/>
        <end position="43"/>
    </location>
</feature>
<feature type="non-terminal residue" evidence="2">
    <location>
        <position position="73"/>
    </location>
</feature>
<name>A0ABV0QZY2_9TELE</name>
<proteinExistence type="predicted"/>